<feature type="compositionally biased region" description="Acidic residues" evidence="1">
    <location>
        <begin position="262"/>
        <end position="273"/>
    </location>
</feature>
<dbReference type="EMBL" id="JABWGV010000002">
    <property type="protein sequence ID" value="NVD44531.1"/>
    <property type="molecule type" value="Genomic_DNA"/>
</dbReference>
<feature type="region of interest" description="Disordered" evidence="1">
    <location>
        <begin position="317"/>
        <end position="340"/>
    </location>
</feature>
<accession>A0A850GY67</accession>
<evidence type="ECO:0000313" key="2">
    <source>
        <dbReference type="EMBL" id="NVD44531.1"/>
    </source>
</evidence>
<feature type="region of interest" description="Disordered" evidence="1">
    <location>
        <begin position="237"/>
        <end position="273"/>
    </location>
</feature>
<dbReference type="AlphaFoldDB" id="A0A850GY67"/>
<evidence type="ECO:0000256" key="1">
    <source>
        <dbReference type="SAM" id="MobiDB-lite"/>
    </source>
</evidence>
<dbReference type="Proteomes" id="UP000561438">
    <property type="component" value="Unassembled WGS sequence"/>
</dbReference>
<feature type="region of interest" description="Disordered" evidence="1">
    <location>
        <begin position="1"/>
        <end position="50"/>
    </location>
</feature>
<evidence type="ECO:0000313" key="3">
    <source>
        <dbReference type="Proteomes" id="UP000561438"/>
    </source>
</evidence>
<keyword evidence="3" id="KW-1185">Reference proteome</keyword>
<feature type="compositionally biased region" description="Basic and acidic residues" evidence="1">
    <location>
        <begin position="21"/>
        <end position="33"/>
    </location>
</feature>
<feature type="region of interest" description="Disordered" evidence="1">
    <location>
        <begin position="370"/>
        <end position="400"/>
    </location>
</feature>
<sequence length="651" mass="70996">MDTLRGRFDTSDITGDLSGDLSERLTDDLHDYEASDEQDELDAPPSPVGQDERRMQVRAYNHWASLLGDQNFPAIEDLDPETLEDFGPFSVLLDFTSGIENPGIQYLGRKLADECGADVEIERLADVPSLSLLSRITDHYMQILANQAPIGFEAEFVNQRGSTVMYRGILLPYSSNNETIDFIYGVINWKEVADKQTADELLLEIDQALGTATDDDSPDSSDDDILDLGEIGMVEEGGEERVQLPEPAFGEEQETEAGLYDDTSEFDTGDLSDEGGLVNAEAEENVVFTQPVFDSDEVNEDGEELIEDDDYLPSLMGISIGKHGAPREDKKPFDPSSFTLEPQEAAPAVPVAYEPDADAPIDLFSARYEAATPVPSEPEELSNSKEEVASDGPAGLEPVGFGEEAVHNDAEAANNDVEEAIDDAETDLTAASEPAAAEPVDLAAFSHDAEPEGLHECLALAREIAYTARSSEDRSRGALYEAVGRAYDVSLEAQAAPEEFAELLEDNGMSVQGRAPMTPVVKLVFGADYDKTRLTEYATVLSHAHRVKVERGALTQFLRNAEGGLKEVVRTERRLRREEKGETVEVRTDPRPALAKKLRALPETSLADLPIDGPEFALVMVRRTEEGELVVLGEVPADVGLVERAGRKLIG</sequence>
<name>A0A850GY67_9SPHN</name>
<feature type="compositionally biased region" description="Basic and acidic residues" evidence="1">
    <location>
        <begin position="1"/>
        <end position="10"/>
    </location>
</feature>
<gene>
    <name evidence="2" type="ORF">HUV48_05800</name>
</gene>
<reference evidence="2 3" key="1">
    <citation type="submission" date="2020-06" db="EMBL/GenBank/DDBJ databases">
        <title>Altererythrobacter sp. HHU K3-1.</title>
        <authorList>
            <person name="Zhang D."/>
            <person name="Xue H."/>
        </authorList>
    </citation>
    <scope>NUCLEOTIDE SEQUENCE [LARGE SCALE GENOMIC DNA]</scope>
    <source>
        <strain evidence="2 3">HHU K3-1</strain>
    </source>
</reference>
<proteinExistence type="predicted"/>
<dbReference type="RefSeq" id="WP_176266855.1">
    <property type="nucleotide sequence ID" value="NZ_JABWGV010000002.1"/>
</dbReference>
<organism evidence="2 3">
    <name type="scientific">Qipengyuania atrilutea</name>
    <dbReference type="NCBI Taxonomy" id="2744473"/>
    <lineage>
        <taxon>Bacteria</taxon>
        <taxon>Pseudomonadati</taxon>
        <taxon>Pseudomonadota</taxon>
        <taxon>Alphaproteobacteria</taxon>
        <taxon>Sphingomonadales</taxon>
        <taxon>Erythrobacteraceae</taxon>
        <taxon>Qipengyuania</taxon>
    </lineage>
</organism>
<comment type="caution">
    <text evidence="2">The sequence shown here is derived from an EMBL/GenBank/DDBJ whole genome shotgun (WGS) entry which is preliminary data.</text>
</comment>
<protein>
    <submittedName>
        <fullName evidence="2">Uncharacterized protein</fullName>
    </submittedName>
</protein>